<dbReference type="RefSeq" id="WP_216415008.1">
    <property type="nucleotide sequence ID" value="NZ_JAHLQK010000001.1"/>
</dbReference>
<dbReference type="Proteomes" id="UP000779508">
    <property type="component" value="Unassembled WGS sequence"/>
</dbReference>
<reference evidence="1 2" key="1">
    <citation type="submission" date="2021-06" db="EMBL/GenBank/DDBJ databases">
        <authorList>
            <person name="Sun Q."/>
            <person name="Li D."/>
        </authorList>
    </citation>
    <scope>NUCLEOTIDE SEQUENCE [LARGE SCALE GENOMIC DNA]</scope>
    <source>
        <strain evidence="1 2">MSJ-5</strain>
    </source>
</reference>
<protein>
    <submittedName>
        <fullName evidence="1">Uncharacterized protein</fullName>
    </submittedName>
</protein>
<gene>
    <name evidence="1" type="ORF">KQI88_03810</name>
</gene>
<organism evidence="1 2">
    <name type="scientific">Alkaliphilus flagellatus</name>
    <dbReference type="NCBI Taxonomy" id="2841507"/>
    <lineage>
        <taxon>Bacteria</taxon>
        <taxon>Bacillati</taxon>
        <taxon>Bacillota</taxon>
        <taxon>Clostridia</taxon>
        <taxon>Peptostreptococcales</taxon>
        <taxon>Natronincolaceae</taxon>
        <taxon>Alkaliphilus</taxon>
    </lineage>
</organism>
<name>A0ABS6G1L5_9FIRM</name>
<dbReference type="EMBL" id="JAHLQK010000001">
    <property type="protein sequence ID" value="MBU5675538.1"/>
    <property type="molecule type" value="Genomic_DNA"/>
</dbReference>
<keyword evidence="2" id="KW-1185">Reference proteome</keyword>
<proteinExistence type="predicted"/>
<sequence length="81" mass="9164">MNNLNYCVECRRISYFNGTCSYCQSNDIKDIDKKAPVNVIGTKIKGRVMNAKDGMVDILCTGEGNIKSIRQFEAENLRKIL</sequence>
<evidence type="ECO:0000313" key="2">
    <source>
        <dbReference type="Proteomes" id="UP000779508"/>
    </source>
</evidence>
<evidence type="ECO:0000313" key="1">
    <source>
        <dbReference type="EMBL" id="MBU5675538.1"/>
    </source>
</evidence>
<comment type="caution">
    <text evidence="1">The sequence shown here is derived from an EMBL/GenBank/DDBJ whole genome shotgun (WGS) entry which is preliminary data.</text>
</comment>
<accession>A0ABS6G1L5</accession>